<sequence length="72" mass="8069">MRNITFDWNEFDDLTIALNQITALLNLAALGLSVEYPFQANAISAIENSLNRVCEELYQKQQGAMRVGVQHG</sequence>
<organism evidence="1 2">
    <name type="scientific">Pasteurella testudinis DSM 23072</name>
    <dbReference type="NCBI Taxonomy" id="1122938"/>
    <lineage>
        <taxon>Bacteria</taxon>
        <taxon>Pseudomonadati</taxon>
        <taxon>Pseudomonadota</taxon>
        <taxon>Gammaproteobacteria</taxon>
        <taxon>Pasteurellales</taxon>
        <taxon>Pasteurellaceae</taxon>
        <taxon>Pasteurella</taxon>
    </lineage>
</organism>
<accession>A0A1W1UPZ3</accession>
<keyword evidence="2" id="KW-1185">Reference proteome</keyword>
<evidence type="ECO:0000313" key="1">
    <source>
        <dbReference type="EMBL" id="SMB83069.1"/>
    </source>
</evidence>
<protein>
    <submittedName>
        <fullName evidence="1">Uncharacterized protein</fullName>
    </submittedName>
</protein>
<evidence type="ECO:0000313" key="2">
    <source>
        <dbReference type="Proteomes" id="UP000192408"/>
    </source>
</evidence>
<proteinExistence type="predicted"/>
<dbReference type="STRING" id="1122938.SAMN05660772_02210"/>
<dbReference type="AlphaFoldDB" id="A0A1W1UPZ3"/>
<dbReference type="Proteomes" id="UP000192408">
    <property type="component" value="Unassembled WGS sequence"/>
</dbReference>
<reference evidence="2" key="1">
    <citation type="submission" date="2017-04" db="EMBL/GenBank/DDBJ databases">
        <authorList>
            <person name="Varghese N."/>
            <person name="Submissions S."/>
        </authorList>
    </citation>
    <scope>NUCLEOTIDE SEQUENCE [LARGE SCALE GENOMIC DNA]</scope>
    <source>
        <strain evidence="2">DSM 23072</strain>
    </source>
</reference>
<dbReference type="RefSeq" id="WP_084256686.1">
    <property type="nucleotide sequence ID" value="NZ_FWWV01000011.1"/>
</dbReference>
<gene>
    <name evidence="1" type="ORF">SAMN05660772_02210</name>
</gene>
<dbReference type="EMBL" id="FWWV01000011">
    <property type="protein sequence ID" value="SMB83069.1"/>
    <property type="molecule type" value="Genomic_DNA"/>
</dbReference>
<name>A0A1W1UPZ3_9PAST</name>